<dbReference type="Proteomes" id="UP000240382">
    <property type="component" value="Unassembled WGS sequence"/>
</dbReference>
<gene>
    <name evidence="1" type="ORF">C7B09_02050</name>
</gene>
<evidence type="ECO:0000313" key="1">
    <source>
        <dbReference type="EMBL" id="PSY45617.1"/>
    </source>
</evidence>
<keyword evidence="2" id="KW-1185">Reference proteome</keyword>
<accession>A0ABX5HQ31</accession>
<reference evidence="1 2" key="1">
    <citation type="submission" date="2018-03" db="EMBL/GenBank/DDBJ databases">
        <title>Whole Genome Sequencing of Escherichia coli isolates from wildlife.</title>
        <authorList>
            <person name="Whitehouse C.A."/>
            <person name="Lacher D.W."/>
            <person name="Mammel M.K."/>
            <person name="Barnaba T."/>
            <person name="Lorch J.M."/>
        </authorList>
    </citation>
    <scope>NUCLEOTIDE SEQUENCE [LARGE SCALE GENOMIC DNA]</scope>
    <source>
        <strain evidence="1 2">20507-2</strain>
    </source>
</reference>
<name>A0ABX5HQ31_ESCAL</name>
<organism evidence="1 2">
    <name type="scientific">Escherichia albertii</name>
    <dbReference type="NCBI Taxonomy" id="208962"/>
    <lineage>
        <taxon>Bacteria</taxon>
        <taxon>Pseudomonadati</taxon>
        <taxon>Pseudomonadota</taxon>
        <taxon>Gammaproteobacteria</taxon>
        <taxon>Enterobacterales</taxon>
        <taxon>Enterobacteriaceae</taxon>
        <taxon>Escherichia</taxon>
    </lineage>
</organism>
<comment type="caution">
    <text evidence="1">The sequence shown here is derived from an EMBL/GenBank/DDBJ whole genome shotgun (WGS) entry which is preliminary data.</text>
</comment>
<dbReference type="EMBL" id="PYQT01000001">
    <property type="protein sequence ID" value="PSY45617.1"/>
    <property type="molecule type" value="Genomic_DNA"/>
</dbReference>
<sequence>MRICRSPQSLTYVSSWGFTRLPPSCNSNYLESMNNFLSIAGVELGLCQPGLDFGFHSGGIEAKFGAHFLLGSLWDKEIR</sequence>
<proteinExistence type="predicted"/>
<protein>
    <submittedName>
        <fullName evidence="1">Uncharacterized protein</fullName>
    </submittedName>
</protein>
<evidence type="ECO:0000313" key="2">
    <source>
        <dbReference type="Proteomes" id="UP000240382"/>
    </source>
</evidence>